<dbReference type="EMBL" id="MU865918">
    <property type="protein sequence ID" value="KAK4453873.1"/>
    <property type="molecule type" value="Genomic_DNA"/>
</dbReference>
<keyword evidence="3" id="KW-1185">Reference proteome</keyword>
<comment type="caution">
    <text evidence="2">The sequence shown here is derived from an EMBL/GenBank/DDBJ whole genome shotgun (WGS) entry which is preliminary data.</text>
</comment>
<accession>A0AAV9GZV1</accession>
<proteinExistence type="predicted"/>
<evidence type="ECO:0000313" key="2">
    <source>
        <dbReference type="EMBL" id="KAK4453873.1"/>
    </source>
</evidence>
<feature type="transmembrane region" description="Helical" evidence="1">
    <location>
        <begin position="130"/>
        <end position="153"/>
    </location>
</feature>
<protein>
    <recommendedName>
        <fullName evidence="4">ABC transmembrane type-1 domain-containing protein</fullName>
    </recommendedName>
</protein>
<evidence type="ECO:0000313" key="3">
    <source>
        <dbReference type="Proteomes" id="UP001321760"/>
    </source>
</evidence>
<keyword evidence="1" id="KW-0472">Membrane</keyword>
<evidence type="ECO:0008006" key="4">
    <source>
        <dbReference type="Google" id="ProtNLM"/>
    </source>
</evidence>
<evidence type="ECO:0000256" key="1">
    <source>
        <dbReference type="SAM" id="Phobius"/>
    </source>
</evidence>
<sequence>MTGAAASDSTVWRAADLFAHEFHWQAMAPWRHGVMSNQDTCFCPSSSSVEFGVKRSISPFLLVVQKQWVGSLNVCFVVFRDRQDGLTRRSCQPVHPGGLGSLRGGLPCGCLRYFHRIRTMGWRNLAWDDALMLLATIVCTAESVMGYLVVAYWQGLANNAMTDVKRAALDLDSREYIHRVNGSKLNVVRMLLYNTVL</sequence>
<reference evidence="2" key="1">
    <citation type="journal article" date="2023" name="Mol. Phylogenet. Evol.">
        <title>Genome-scale phylogeny and comparative genomics of the fungal order Sordariales.</title>
        <authorList>
            <person name="Hensen N."/>
            <person name="Bonometti L."/>
            <person name="Westerberg I."/>
            <person name="Brannstrom I.O."/>
            <person name="Guillou S."/>
            <person name="Cros-Aarteil S."/>
            <person name="Calhoun S."/>
            <person name="Haridas S."/>
            <person name="Kuo A."/>
            <person name="Mondo S."/>
            <person name="Pangilinan J."/>
            <person name="Riley R."/>
            <person name="LaButti K."/>
            <person name="Andreopoulos B."/>
            <person name="Lipzen A."/>
            <person name="Chen C."/>
            <person name="Yan M."/>
            <person name="Daum C."/>
            <person name="Ng V."/>
            <person name="Clum A."/>
            <person name="Steindorff A."/>
            <person name="Ohm R.A."/>
            <person name="Martin F."/>
            <person name="Silar P."/>
            <person name="Natvig D.O."/>
            <person name="Lalanne C."/>
            <person name="Gautier V."/>
            <person name="Ament-Velasquez S.L."/>
            <person name="Kruys A."/>
            <person name="Hutchinson M.I."/>
            <person name="Powell A.J."/>
            <person name="Barry K."/>
            <person name="Miller A.N."/>
            <person name="Grigoriev I.V."/>
            <person name="Debuchy R."/>
            <person name="Gladieux P."/>
            <person name="Hiltunen Thoren M."/>
            <person name="Johannesson H."/>
        </authorList>
    </citation>
    <scope>NUCLEOTIDE SEQUENCE</scope>
    <source>
        <strain evidence="2">PSN243</strain>
    </source>
</reference>
<keyword evidence="1" id="KW-1133">Transmembrane helix</keyword>
<keyword evidence="1" id="KW-0812">Transmembrane</keyword>
<dbReference type="Proteomes" id="UP001321760">
    <property type="component" value="Unassembled WGS sequence"/>
</dbReference>
<dbReference type="AlphaFoldDB" id="A0AAV9GZV1"/>
<name>A0AAV9GZV1_9PEZI</name>
<organism evidence="2 3">
    <name type="scientific">Podospora aff. communis PSN243</name>
    <dbReference type="NCBI Taxonomy" id="3040156"/>
    <lineage>
        <taxon>Eukaryota</taxon>
        <taxon>Fungi</taxon>
        <taxon>Dikarya</taxon>
        <taxon>Ascomycota</taxon>
        <taxon>Pezizomycotina</taxon>
        <taxon>Sordariomycetes</taxon>
        <taxon>Sordariomycetidae</taxon>
        <taxon>Sordariales</taxon>
        <taxon>Podosporaceae</taxon>
        <taxon>Podospora</taxon>
    </lineage>
</organism>
<reference evidence="2" key="2">
    <citation type="submission" date="2023-05" db="EMBL/GenBank/DDBJ databases">
        <authorList>
            <consortium name="Lawrence Berkeley National Laboratory"/>
            <person name="Steindorff A."/>
            <person name="Hensen N."/>
            <person name="Bonometti L."/>
            <person name="Westerberg I."/>
            <person name="Brannstrom I.O."/>
            <person name="Guillou S."/>
            <person name="Cros-Aarteil S."/>
            <person name="Calhoun S."/>
            <person name="Haridas S."/>
            <person name="Kuo A."/>
            <person name="Mondo S."/>
            <person name="Pangilinan J."/>
            <person name="Riley R."/>
            <person name="Labutti K."/>
            <person name="Andreopoulos B."/>
            <person name="Lipzen A."/>
            <person name="Chen C."/>
            <person name="Yanf M."/>
            <person name="Daum C."/>
            <person name="Ng V."/>
            <person name="Clum A."/>
            <person name="Ohm R."/>
            <person name="Martin F."/>
            <person name="Silar P."/>
            <person name="Natvig D."/>
            <person name="Lalanne C."/>
            <person name="Gautier V."/>
            <person name="Ament-Velasquez S.L."/>
            <person name="Kruys A."/>
            <person name="Hutchinson M.I."/>
            <person name="Powell A.J."/>
            <person name="Barry K."/>
            <person name="Miller A.N."/>
            <person name="Grigoriev I.V."/>
            <person name="Debuchy R."/>
            <person name="Gladieux P."/>
            <person name="Thoren M.H."/>
            <person name="Johannesson H."/>
        </authorList>
    </citation>
    <scope>NUCLEOTIDE SEQUENCE</scope>
    <source>
        <strain evidence="2">PSN243</strain>
    </source>
</reference>
<gene>
    <name evidence="2" type="ORF">QBC34DRAFT_171908</name>
</gene>